<dbReference type="VEuPathDB" id="FungiDB:FOMG_16535"/>
<feature type="region of interest" description="Disordered" evidence="1">
    <location>
        <begin position="39"/>
        <end position="59"/>
    </location>
</feature>
<comment type="caution">
    <text evidence="2">The sequence shown here is derived from an EMBL/GenBank/DDBJ whole genome shotgun (WGS) entry which is preliminary data.</text>
</comment>
<accession>A0A420MZA0</accession>
<dbReference type="EMBL" id="MRCX01000085">
    <property type="protein sequence ID" value="RKK73341.1"/>
    <property type="molecule type" value="Genomic_DNA"/>
</dbReference>
<dbReference type="VEuPathDB" id="FungiDB:FOZG_13317"/>
<protein>
    <submittedName>
        <fullName evidence="2">Uncharacterized protein</fullName>
    </submittedName>
</protein>
<dbReference type="VEuPathDB" id="FungiDB:FOIG_10144"/>
<dbReference type="VEuPathDB" id="FungiDB:FOC4_g10004133"/>
<proteinExistence type="predicted"/>
<dbReference type="VEuPathDB" id="FungiDB:FOMG_14670"/>
<evidence type="ECO:0000313" key="2">
    <source>
        <dbReference type="EMBL" id="RKK73341.1"/>
    </source>
</evidence>
<dbReference type="VEuPathDB" id="FungiDB:HZS61_006733"/>
<dbReference type="VEuPathDB" id="FungiDB:FOC1_g10007736"/>
<dbReference type="VEuPathDB" id="FungiDB:FOIG_10143"/>
<organism evidence="2 3">
    <name type="scientific">Fusarium oxysporum</name>
    <name type="common">Fusarium vascular wilt</name>
    <dbReference type="NCBI Taxonomy" id="5507"/>
    <lineage>
        <taxon>Eukaryota</taxon>
        <taxon>Fungi</taxon>
        <taxon>Dikarya</taxon>
        <taxon>Ascomycota</taxon>
        <taxon>Pezizomycotina</taxon>
        <taxon>Sordariomycetes</taxon>
        <taxon>Hypocreomycetidae</taxon>
        <taxon>Hypocreales</taxon>
        <taxon>Nectriaceae</taxon>
        <taxon>Fusarium</taxon>
        <taxon>Fusarium oxysporum species complex</taxon>
    </lineage>
</organism>
<dbReference type="VEuPathDB" id="FungiDB:FOXG_15210"/>
<feature type="compositionally biased region" description="Polar residues" evidence="1">
    <location>
        <begin position="47"/>
        <end position="57"/>
    </location>
</feature>
<sequence>MSSTSRTLTNHYIKPAFRSTHLLHFTMSALQSLRRAFPTKGPKSHGTGFQSGHTPVHSTRPFRHVPVIQKHYRGDPQLRKDEDAPRIDRDIKELEGDLLAIKMRLKGLGYRDSDVLNQLEAMYGASRETLWALNDVKRKLNEERERKKKLRIWRRSSVTTGVGDKEGLRLCNLTCLIIPLQNSRQLSPCRNHPHYRSNELTITTPDDHLSIIQDLFESEVNRQPFQYSRNMAMSKPASEQELAEKRRRELKASIILTELAKRHRRKLEGPLDTTEAVAQAAGISSPNGCAISATDSSGNVGSFFKINAINKTTIEAYLRAKPSLTTFVPIFIPCNPARKSLSSHSLHPTLGIETTLPHRRLEHLHDEPRPAQNEYPVWYFVYGGPSRGRCPFRPAGVRASLGNSQVVGGILKRRGEDWVLLNDPNGIRCMPWLALLVETKGQEDMLRVYQTDTYEALRCTIGVWGEATVAGLTF</sequence>
<dbReference type="VEuPathDB" id="FungiDB:FOZG_06228"/>
<dbReference type="AlphaFoldDB" id="A0A420MZA0"/>
<evidence type="ECO:0000256" key="1">
    <source>
        <dbReference type="SAM" id="MobiDB-lite"/>
    </source>
</evidence>
<dbReference type="VEuPathDB" id="FungiDB:FOC4_g10005059"/>
<reference evidence="2 3" key="1">
    <citation type="journal article" date="2018" name="Sci. Rep.">
        <title>Characterisation of pathogen-specific regions and novel effector candidates in Fusarium oxysporum f. sp. cepae.</title>
        <authorList>
            <person name="Armitage A.D."/>
            <person name="Taylor A."/>
            <person name="Sobczyk M.K."/>
            <person name="Baxter L."/>
            <person name="Greenfield B.P."/>
            <person name="Bates H.J."/>
            <person name="Wilson F."/>
            <person name="Jackson A.C."/>
            <person name="Ott S."/>
            <person name="Harrison R.J."/>
            <person name="Clarkson J.P."/>
        </authorList>
    </citation>
    <scope>NUCLEOTIDE SEQUENCE [LARGE SCALE GENOMIC DNA]</scope>
    <source>
        <strain evidence="2 3">Fo_A13</strain>
    </source>
</reference>
<dbReference type="VEuPathDB" id="FungiDB:HZS61_009067"/>
<dbReference type="Proteomes" id="UP000285084">
    <property type="component" value="Unassembled WGS sequence"/>
</dbReference>
<name>A0A420MZA0_FUSOX</name>
<gene>
    <name evidence="2" type="ORF">BFJ69_g9344</name>
</gene>
<dbReference type="VEuPathDB" id="FungiDB:FOC1_g10007737"/>
<evidence type="ECO:0000313" key="3">
    <source>
        <dbReference type="Proteomes" id="UP000285084"/>
    </source>
</evidence>
<dbReference type="VEuPathDB" id="FungiDB:FOXG_12164"/>